<dbReference type="Proteomes" id="UP001603857">
    <property type="component" value="Unassembled WGS sequence"/>
</dbReference>
<dbReference type="AlphaFoldDB" id="A0ABD1LKV5"/>
<dbReference type="EMBL" id="JBGMDY010000008">
    <property type="protein sequence ID" value="KAL2324137.1"/>
    <property type="molecule type" value="Genomic_DNA"/>
</dbReference>
<proteinExistence type="predicted"/>
<accession>A0ABD1LKV5</accession>
<evidence type="ECO:0000313" key="2">
    <source>
        <dbReference type="Proteomes" id="UP001603857"/>
    </source>
</evidence>
<protein>
    <submittedName>
        <fullName evidence="1">Uncharacterized protein</fullName>
    </submittedName>
</protein>
<comment type="caution">
    <text evidence="1">The sequence shown here is derived from an EMBL/GenBank/DDBJ whole genome shotgun (WGS) entry which is preliminary data.</text>
</comment>
<reference evidence="1 2" key="1">
    <citation type="submission" date="2024-08" db="EMBL/GenBank/DDBJ databases">
        <title>Insights into the chromosomal genome structure of Flemingia macrophylla.</title>
        <authorList>
            <person name="Ding Y."/>
            <person name="Zhao Y."/>
            <person name="Bi W."/>
            <person name="Wu M."/>
            <person name="Zhao G."/>
            <person name="Gong Y."/>
            <person name="Li W."/>
            <person name="Zhang P."/>
        </authorList>
    </citation>
    <scope>NUCLEOTIDE SEQUENCE [LARGE SCALE GENOMIC DNA]</scope>
    <source>
        <strain evidence="1">DYQJB</strain>
        <tissue evidence="1">Leaf</tissue>
    </source>
</reference>
<organism evidence="1 2">
    <name type="scientific">Flemingia macrophylla</name>
    <dbReference type="NCBI Taxonomy" id="520843"/>
    <lineage>
        <taxon>Eukaryota</taxon>
        <taxon>Viridiplantae</taxon>
        <taxon>Streptophyta</taxon>
        <taxon>Embryophyta</taxon>
        <taxon>Tracheophyta</taxon>
        <taxon>Spermatophyta</taxon>
        <taxon>Magnoliopsida</taxon>
        <taxon>eudicotyledons</taxon>
        <taxon>Gunneridae</taxon>
        <taxon>Pentapetalae</taxon>
        <taxon>rosids</taxon>
        <taxon>fabids</taxon>
        <taxon>Fabales</taxon>
        <taxon>Fabaceae</taxon>
        <taxon>Papilionoideae</taxon>
        <taxon>50 kb inversion clade</taxon>
        <taxon>NPAAA clade</taxon>
        <taxon>indigoferoid/millettioid clade</taxon>
        <taxon>Phaseoleae</taxon>
        <taxon>Flemingia</taxon>
    </lineage>
</organism>
<evidence type="ECO:0000313" key="1">
    <source>
        <dbReference type="EMBL" id="KAL2324137.1"/>
    </source>
</evidence>
<sequence>MVNDRLLHYIYVHMLAPRSSNFAQLLQEDIFMLWALKNNIFINWPHHIMEHMLKCINNNMSLPYALLVTHIMSHYVNGVWQHGTVHRDDDENAHDEDQPMPEDHVADIRQQSHVQHDSQMLSQIWTVIQGLQEGLNNLNITVNTGFNTVHSRIDDLEKKFDDFQQSFQ</sequence>
<keyword evidence="2" id="KW-1185">Reference proteome</keyword>
<gene>
    <name evidence="1" type="ORF">Fmac_023195</name>
</gene>
<name>A0ABD1LKV5_9FABA</name>